<comment type="pathway">
    <text evidence="2">Protein modification; protein ubiquitination.</text>
</comment>
<reference evidence="6" key="1">
    <citation type="submission" date="2022-08" db="EMBL/GenBank/DDBJ databases">
        <authorList>
            <person name="Gutierrez-Valencia J."/>
        </authorList>
    </citation>
    <scope>NUCLEOTIDE SEQUENCE</scope>
</reference>
<feature type="region of interest" description="Disordered" evidence="4">
    <location>
        <begin position="269"/>
        <end position="288"/>
    </location>
</feature>
<sequence>MCRKAELARRKYLHKDCIIIEGTVGVVTTRHEKVEGAKQEDSITVPDFNLGNGFKELLESEVGWDVVFRVGDETFRAHKSILAARSPFFRAQFFGLAGDPYLNEVIVDDVHPSIFKAMLLFIYTDELPDVHDTTSSSHSSTSEATNTMQHLLVAADMYNLDRLKVFCESKLSEEITALLVATTLALAEQHLCAQLKAVCLKFAAHPPNLRGWHKSEGFRHLEQSCPSLVCELLKTLASADENSNMHPSRKRGGSNIYDLDIVAADDEADEDGVMAESRNPKKRRLRKH</sequence>
<dbReference type="Pfam" id="PF24570">
    <property type="entry name" value="BACK_BPM_SPOP"/>
    <property type="match status" value="1"/>
</dbReference>
<dbReference type="InterPro" id="IPR045005">
    <property type="entry name" value="BPM1-6"/>
</dbReference>
<evidence type="ECO:0000256" key="1">
    <source>
        <dbReference type="ARBA" id="ARBA00002668"/>
    </source>
</evidence>
<dbReference type="GO" id="GO:0071472">
    <property type="term" value="P:cellular response to salt stress"/>
    <property type="evidence" value="ECO:0007669"/>
    <property type="project" value="UniProtKB-ARBA"/>
</dbReference>
<dbReference type="CDD" id="cd18280">
    <property type="entry name" value="BTB_POZ_BPM_plant"/>
    <property type="match status" value="1"/>
</dbReference>
<dbReference type="FunFam" id="3.30.710.10:FF:000136">
    <property type="entry name" value="BTB-POZ and math domain 1"/>
    <property type="match status" value="1"/>
</dbReference>
<comment type="function">
    <text evidence="1">May act as a substrate-specific adapter of an E3 ubiquitin-protein ligase complex (CUL3-RBX1-BTB) which mediates the ubiquitination and subsequent proteasomal degradation of target proteins.</text>
</comment>
<organism evidence="6 7">
    <name type="scientific">Linum tenue</name>
    <dbReference type="NCBI Taxonomy" id="586396"/>
    <lineage>
        <taxon>Eukaryota</taxon>
        <taxon>Viridiplantae</taxon>
        <taxon>Streptophyta</taxon>
        <taxon>Embryophyta</taxon>
        <taxon>Tracheophyta</taxon>
        <taxon>Spermatophyta</taxon>
        <taxon>Magnoliopsida</taxon>
        <taxon>eudicotyledons</taxon>
        <taxon>Gunneridae</taxon>
        <taxon>Pentapetalae</taxon>
        <taxon>rosids</taxon>
        <taxon>fabids</taxon>
        <taxon>Malpighiales</taxon>
        <taxon>Linaceae</taxon>
        <taxon>Linum</taxon>
    </lineage>
</organism>
<dbReference type="InterPro" id="IPR011333">
    <property type="entry name" value="SKP1/BTB/POZ_sf"/>
</dbReference>
<dbReference type="PANTHER" id="PTHR26379:SF293">
    <property type="entry name" value="BTB_POZ AND MATH DOMAIN-CONTAINING PROTEIN 3"/>
    <property type="match status" value="1"/>
</dbReference>
<evidence type="ECO:0000256" key="3">
    <source>
        <dbReference type="ARBA" id="ARBA00010846"/>
    </source>
</evidence>
<gene>
    <name evidence="6" type="ORF">LITE_LOCUS27618</name>
</gene>
<name>A0AAV0M9Y0_9ROSI</name>
<dbReference type="Proteomes" id="UP001154282">
    <property type="component" value="Unassembled WGS sequence"/>
</dbReference>
<evidence type="ECO:0000256" key="2">
    <source>
        <dbReference type="ARBA" id="ARBA00004906"/>
    </source>
</evidence>
<dbReference type="Gene3D" id="3.30.710.10">
    <property type="entry name" value="Potassium Channel Kv1.1, Chain A"/>
    <property type="match status" value="1"/>
</dbReference>
<dbReference type="PANTHER" id="PTHR26379">
    <property type="entry name" value="BTB/POZ AND MATH DOMAIN-CONTAINING PROTEIN 1"/>
    <property type="match status" value="1"/>
</dbReference>
<dbReference type="PROSITE" id="PS50097">
    <property type="entry name" value="BTB"/>
    <property type="match status" value="1"/>
</dbReference>
<keyword evidence="7" id="KW-1185">Reference proteome</keyword>
<dbReference type="Gene3D" id="1.25.40.420">
    <property type="match status" value="1"/>
</dbReference>
<protein>
    <recommendedName>
        <fullName evidence="5">BTB domain-containing protein</fullName>
    </recommendedName>
</protein>
<feature type="domain" description="BTB" evidence="5">
    <location>
        <begin position="64"/>
        <end position="127"/>
    </location>
</feature>
<accession>A0AAV0M9Y0</accession>
<dbReference type="Pfam" id="PF00651">
    <property type="entry name" value="BTB"/>
    <property type="match status" value="1"/>
</dbReference>
<dbReference type="EMBL" id="CAMGYJ010000007">
    <property type="protein sequence ID" value="CAI0443316.1"/>
    <property type="molecule type" value="Genomic_DNA"/>
</dbReference>
<dbReference type="GO" id="GO:0016567">
    <property type="term" value="P:protein ubiquitination"/>
    <property type="evidence" value="ECO:0007669"/>
    <property type="project" value="InterPro"/>
</dbReference>
<comment type="similarity">
    <text evidence="3">Belongs to the Tdpoz family.</text>
</comment>
<proteinExistence type="inferred from homology"/>
<dbReference type="InterPro" id="IPR056423">
    <property type="entry name" value="BACK_BPM_SPOP"/>
</dbReference>
<comment type="caution">
    <text evidence="6">The sequence shown here is derived from an EMBL/GenBank/DDBJ whole genome shotgun (WGS) entry which is preliminary data.</text>
</comment>
<evidence type="ECO:0000259" key="5">
    <source>
        <dbReference type="PROSITE" id="PS50097"/>
    </source>
</evidence>
<evidence type="ECO:0000256" key="4">
    <source>
        <dbReference type="SAM" id="MobiDB-lite"/>
    </source>
</evidence>
<evidence type="ECO:0000313" key="7">
    <source>
        <dbReference type="Proteomes" id="UP001154282"/>
    </source>
</evidence>
<dbReference type="SMART" id="SM00225">
    <property type="entry name" value="BTB"/>
    <property type="match status" value="1"/>
</dbReference>
<dbReference type="SUPFAM" id="SSF54695">
    <property type="entry name" value="POZ domain"/>
    <property type="match status" value="1"/>
</dbReference>
<dbReference type="InterPro" id="IPR000210">
    <property type="entry name" value="BTB/POZ_dom"/>
</dbReference>
<dbReference type="AlphaFoldDB" id="A0AAV0M9Y0"/>
<evidence type="ECO:0000313" key="6">
    <source>
        <dbReference type="EMBL" id="CAI0443316.1"/>
    </source>
</evidence>